<evidence type="ECO:0000256" key="1">
    <source>
        <dbReference type="ARBA" id="ARBA00010515"/>
    </source>
</evidence>
<evidence type="ECO:0000313" key="5">
    <source>
        <dbReference type="EMBL" id="GCE42489.1"/>
    </source>
</evidence>
<dbReference type="InterPro" id="IPR050300">
    <property type="entry name" value="GDXG_lipolytic_enzyme"/>
</dbReference>
<comment type="caution">
    <text evidence="5">The sequence shown here is derived from an EMBL/GenBank/DDBJ whole genome shotgun (WGS) entry which is preliminary data.</text>
</comment>
<dbReference type="Pfam" id="PF07859">
    <property type="entry name" value="Abhydrolase_3"/>
    <property type="match status" value="1"/>
</dbReference>
<dbReference type="PANTHER" id="PTHR48081">
    <property type="entry name" value="AB HYDROLASE SUPERFAMILY PROTEIN C4A8.06C"/>
    <property type="match status" value="1"/>
</dbReference>
<dbReference type="InterPro" id="IPR029058">
    <property type="entry name" value="AB_hydrolase_fold"/>
</dbReference>
<name>A0A402CG23_RHOWR</name>
<evidence type="ECO:0000256" key="2">
    <source>
        <dbReference type="ARBA" id="ARBA00022801"/>
    </source>
</evidence>
<dbReference type="Gene3D" id="3.40.50.1820">
    <property type="entry name" value="alpha/beta hydrolase"/>
    <property type="match status" value="1"/>
</dbReference>
<dbReference type="PANTHER" id="PTHR48081:SF30">
    <property type="entry name" value="ACETYL-HYDROLASE LIPR-RELATED"/>
    <property type="match status" value="1"/>
</dbReference>
<comment type="similarity">
    <text evidence="1">Belongs to the 'GDXG' lipolytic enzyme family.</text>
</comment>
<dbReference type="OrthoDB" id="9803828at2"/>
<dbReference type="RefSeq" id="WP_124394431.1">
    <property type="nucleotide sequence ID" value="NZ_BHYM01000058.1"/>
</dbReference>
<dbReference type="InterPro" id="IPR013094">
    <property type="entry name" value="AB_hydrolase_3"/>
</dbReference>
<organism evidence="5 6">
    <name type="scientific">Rhodococcus wratislaviensis</name>
    <name type="common">Tsukamurella wratislaviensis</name>
    <dbReference type="NCBI Taxonomy" id="44752"/>
    <lineage>
        <taxon>Bacteria</taxon>
        <taxon>Bacillati</taxon>
        <taxon>Actinomycetota</taxon>
        <taxon>Actinomycetes</taxon>
        <taxon>Mycobacteriales</taxon>
        <taxon>Nocardiaceae</taxon>
        <taxon>Rhodococcus</taxon>
    </lineage>
</organism>
<dbReference type="EMBL" id="BHYM01000058">
    <property type="protein sequence ID" value="GCE42489.1"/>
    <property type="molecule type" value="Genomic_DNA"/>
</dbReference>
<dbReference type="PROSITE" id="PS01174">
    <property type="entry name" value="LIPASE_GDXG_SER"/>
    <property type="match status" value="1"/>
</dbReference>
<sequence>MPGYEVSQEFTALLDRLRSAPLRADSTPIAELRASFEKLAAAFYDPPPVDFVPGNADGVDIEWAYASTCDRTQVVLYLHGGGFSTGSIRAYRDFCARISHGAEAAVLSVGYRLAPEHRFPAAVEDSVTAYRWLLASGIDAHRIVIAGDSAGGGLTMSTLIALRDSGVELPAAAVCISPKTDLALTGTSVQEKAYADPIVTPDGSYTHGVRYVGEGGDLCHPLASPLYADLHSLPPVLIQVGTAEVLLDDSLRLARRLRDAGGVVDLDVWPEMIHIFPFFASRIPESKRALEYLSAFIKHKIRSSKAEYERTACRADGIR</sequence>
<evidence type="ECO:0000313" key="6">
    <source>
        <dbReference type="Proteomes" id="UP000287519"/>
    </source>
</evidence>
<dbReference type="SUPFAM" id="SSF53474">
    <property type="entry name" value="alpha/beta-Hydrolases"/>
    <property type="match status" value="1"/>
</dbReference>
<dbReference type="AlphaFoldDB" id="A0A402CG23"/>
<evidence type="ECO:0000256" key="3">
    <source>
        <dbReference type="PROSITE-ProRule" id="PRU10038"/>
    </source>
</evidence>
<accession>A0A402CG23</accession>
<evidence type="ECO:0000259" key="4">
    <source>
        <dbReference type="Pfam" id="PF07859"/>
    </source>
</evidence>
<feature type="active site" evidence="3">
    <location>
        <position position="149"/>
    </location>
</feature>
<dbReference type="GO" id="GO:0004806">
    <property type="term" value="F:triacylglycerol lipase activity"/>
    <property type="evidence" value="ECO:0007669"/>
    <property type="project" value="TreeGrafter"/>
</dbReference>
<reference evidence="5 6" key="1">
    <citation type="submission" date="2018-11" db="EMBL/GenBank/DDBJ databases">
        <title>Microbial catabolism of amino acid.</title>
        <authorList>
            <person name="Hibi M."/>
            <person name="Ogawa J."/>
        </authorList>
    </citation>
    <scope>NUCLEOTIDE SEQUENCE [LARGE SCALE GENOMIC DNA]</scope>
    <source>
        <strain evidence="5 6">C31-06</strain>
    </source>
</reference>
<dbReference type="Proteomes" id="UP000287519">
    <property type="component" value="Unassembled WGS sequence"/>
</dbReference>
<proteinExistence type="inferred from homology"/>
<gene>
    <name evidence="5" type="ORF">Rhow_006428</name>
</gene>
<dbReference type="InterPro" id="IPR033140">
    <property type="entry name" value="Lipase_GDXG_put_SER_AS"/>
</dbReference>
<protein>
    <submittedName>
        <fullName evidence="5">6-hexanolactone hydrolase</fullName>
    </submittedName>
</protein>
<keyword evidence="2 5" id="KW-0378">Hydrolase</keyword>
<feature type="domain" description="Alpha/beta hydrolase fold-3" evidence="4">
    <location>
        <begin position="75"/>
        <end position="276"/>
    </location>
</feature>
<keyword evidence="6" id="KW-1185">Reference proteome</keyword>